<dbReference type="Proteomes" id="UP000183994">
    <property type="component" value="Unassembled WGS sequence"/>
</dbReference>
<feature type="signal peptide" evidence="3">
    <location>
        <begin position="1"/>
        <end position="21"/>
    </location>
</feature>
<dbReference type="Pfam" id="PF18027">
    <property type="entry name" value="Pepdidase_M14_N"/>
    <property type="match status" value="1"/>
</dbReference>
<feature type="active site" description="Proton donor/acceptor" evidence="2">
    <location>
        <position position="407"/>
    </location>
</feature>
<dbReference type="PROSITE" id="PS51257">
    <property type="entry name" value="PROKAR_LIPOPROTEIN"/>
    <property type="match status" value="1"/>
</dbReference>
<dbReference type="InterPro" id="IPR000834">
    <property type="entry name" value="Peptidase_M14"/>
</dbReference>
<evidence type="ECO:0000259" key="4">
    <source>
        <dbReference type="PROSITE" id="PS52035"/>
    </source>
</evidence>
<dbReference type="SUPFAM" id="SSF53187">
    <property type="entry name" value="Zn-dependent exopeptidases"/>
    <property type="match status" value="1"/>
</dbReference>
<dbReference type="GO" id="GO:0006508">
    <property type="term" value="P:proteolysis"/>
    <property type="evidence" value="ECO:0007669"/>
    <property type="project" value="InterPro"/>
</dbReference>
<dbReference type="PANTHER" id="PTHR12756:SF11">
    <property type="entry name" value="CYTOSOLIC CARBOXYPEPTIDASE 1"/>
    <property type="match status" value="1"/>
</dbReference>
<dbReference type="InterPro" id="IPR050821">
    <property type="entry name" value="Cytosolic_carboxypeptidase"/>
</dbReference>
<proteinExistence type="inferred from homology"/>
<dbReference type="RefSeq" id="WP_073473362.1">
    <property type="nucleotide sequence ID" value="NZ_FQZU01000003.1"/>
</dbReference>
<dbReference type="AlphaFoldDB" id="A0A1M6FSW9"/>
<organism evidence="5 6">
    <name type="scientific">Desulfatibacillum alkenivorans DSM 16219</name>
    <dbReference type="NCBI Taxonomy" id="1121393"/>
    <lineage>
        <taxon>Bacteria</taxon>
        <taxon>Pseudomonadati</taxon>
        <taxon>Thermodesulfobacteriota</taxon>
        <taxon>Desulfobacteria</taxon>
        <taxon>Desulfobacterales</taxon>
        <taxon>Desulfatibacillaceae</taxon>
        <taxon>Desulfatibacillum</taxon>
    </lineage>
</organism>
<gene>
    <name evidence="5" type="ORF">SAMN02745216_00902</name>
</gene>
<dbReference type="GO" id="GO:0008270">
    <property type="term" value="F:zinc ion binding"/>
    <property type="evidence" value="ECO:0007669"/>
    <property type="project" value="InterPro"/>
</dbReference>
<evidence type="ECO:0000256" key="3">
    <source>
        <dbReference type="SAM" id="SignalP"/>
    </source>
</evidence>
<dbReference type="GO" id="GO:0004181">
    <property type="term" value="F:metallocarboxypeptidase activity"/>
    <property type="evidence" value="ECO:0007669"/>
    <property type="project" value="InterPro"/>
</dbReference>
<dbReference type="InterPro" id="IPR040626">
    <property type="entry name" value="Pepdidase_M14_N"/>
</dbReference>
<evidence type="ECO:0000256" key="2">
    <source>
        <dbReference type="PROSITE-ProRule" id="PRU01379"/>
    </source>
</evidence>
<feature type="domain" description="Peptidase M14" evidence="4">
    <location>
        <begin position="156"/>
        <end position="442"/>
    </location>
</feature>
<evidence type="ECO:0000256" key="1">
    <source>
        <dbReference type="ARBA" id="ARBA00001947"/>
    </source>
</evidence>
<comment type="cofactor">
    <cofactor evidence="1">
        <name>Zn(2+)</name>
        <dbReference type="ChEBI" id="CHEBI:29105"/>
    </cofactor>
</comment>
<keyword evidence="5" id="KW-0645">Protease</keyword>
<sequence>MQKTRLLTALFCLLCLFSASACDDSDSAPAVEKEKYTGVSTGFESGAIGRVVRNAPQDWDIYLADDNGNADLPDSYRNWWYIKVEDFTPGTEVKLTLKNRGWAYYYAPVFSYDKITWQRFDESEVTASDACDQGIEDCFLEIATDRFAQAPVYVARFYPYTTWDMYAYLDQIEASPWTAITTLGQTSGYGADIPFVKIEDPSVDDSLKRAVWIHARSHPAETASSYMLEGMINQFLADLDAGLDAAKHLVFFVAPIHNIDGVIKGNYRTDLFSRNFEVMWYRDDADPLYLTDDSPVECRLLNQKMAELATNSDYLTGMIGFNLHSSNSPVDTPAFAYPHFGDDPATYTAEEISLWKKSLYLIHLITQEYGFFSAPPAEGGSSFVTKYYPESWWWANMGDDCLAITIETVYSKGGMDHWLTQDDIRDLGVATTLALYDYAADPSAWGKKAIDVSGGLPRLGVPDEDASKE</sequence>
<dbReference type="Gene3D" id="2.60.40.3120">
    <property type="match status" value="1"/>
</dbReference>
<dbReference type="STRING" id="1121393.SAMN02745216_00902"/>
<feature type="chain" id="PRO_5013314106" evidence="3">
    <location>
        <begin position="22"/>
        <end position="469"/>
    </location>
</feature>
<dbReference type="OrthoDB" id="5490902at2"/>
<dbReference type="Pfam" id="PF00246">
    <property type="entry name" value="Peptidase_M14"/>
    <property type="match status" value="1"/>
</dbReference>
<evidence type="ECO:0000313" key="6">
    <source>
        <dbReference type="Proteomes" id="UP000183994"/>
    </source>
</evidence>
<dbReference type="PANTHER" id="PTHR12756">
    <property type="entry name" value="CYTOSOLIC CARBOXYPEPTIDASE"/>
    <property type="match status" value="1"/>
</dbReference>
<keyword evidence="6" id="KW-1185">Reference proteome</keyword>
<dbReference type="Gene3D" id="3.40.630.10">
    <property type="entry name" value="Zn peptidases"/>
    <property type="match status" value="1"/>
</dbReference>
<evidence type="ECO:0000313" key="5">
    <source>
        <dbReference type="EMBL" id="SHJ00782.1"/>
    </source>
</evidence>
<keyword evidence="5" id="KW-0121">Carboxypeptidase</keyword>
<dbReference type="EMBL" id="FQZU01000003">
    <property type="protein sequence ID" value="SHJ00782.1"/>
    <property type="molecule type" value="Genomic_DNA"/>
</dbReference>
<accession>A0A1M6FSW9</accession>
<keyword evidence="3" id="KW-0732">Signal</keyword>
<protein>
    <submittedName>
        <fullName evidence="5">Zinc carboxypeptidase</fullName>
    </submittedName>
</protein>
<keyword evidence="5" id="KW-0378">Hydrolase</keyword>
<comment type="similarity">
    <text evidence="2">Belongs to the peptidase M14 family.</text>
</comment>
<dbReference type="PROSITE" id="PS52035">
    <property type="entry name" value="PEPTIDASE_M14"/>
    <property type="match status" value="1"/>
</dbReference>
<reference evidence="6" key="1">
    <citation type="submission" date="2016-11" db="EMBL/GenBank/DDBJ databases">
        <authorList>
            <person name="Varghese N."/>
            <person name="Submissions S."/>
        </authorList>
    </citation>
    <scope>NUCLEOTIDE SEQUENCE [LARGE SCALE GENOMIC DNA]</scope>
    <source>
        <strain evidence="6">DSM 16219</strain>
    </source>
</reference>
<name>A0A1M6FSW9_9BACT</name>